<sequence>MDHINQKPQGNAPEPVPRASSDPLLVTKFLPPTLSHELIARPRLLALLNAGLHRRLVFISAAAGFGKTTLLASWVRSLASGHHLPAAWVSLDAGDNAPVQFWTYVLTALEQCQPGLSPLPVASLSEIPQPSWQAVLTALVNNLARQREHLVLVLDNYEEMTEPTIHAQLAFLLEHLPPTLCVVVATQTGSPFSLARLRAQAQIQELRTKQLRASREEITTFLCNVMDLRLTEQETREVDVRLQGWWAGIRLAALSLEGGAHPSELLQARQGTQPELFAYLVQEVLNRQKEQVQRFLLRTSILPCLCNSLCDTVLEQHDSQFFLEEVERANLFLNPLDEQRQWYAYCPFWASVLRARLEQTSPTEVPLLHLRASQWYAAQQMRSNAIQSALHAHDWLWAALQMEQIPAQRLFFLKYAQLPSWIEQLPREVVRERPRLCLAYARSLFWVAHPGITESWVHDARSAWTRAQRREEQAASTRGVHEPETPASLLGEIAALQAAIASFYHGDPGATRAFCQEALSHLDEQQRILRCHITLAQAQANFSQGYFARSTQKMQEEWSQIKAEDDRVLEGAYLYVVIQEMILMGNLHQAWQLCEQALHALQTLEGDQSTWLCWHYASQASLLHEWNQLEEAQYLAEQAIELGEQAEVLAFLPLAYTILMRIALSQERLEEAQKAFQQLDYAWRVMPSPYRTAIWSSVDQMRLWLAGGHLEQARHWVRDLEQKDPLVSPLARERQQVACVRLLLAEAQPDQALTLLNPLVKQATVTQRWNHVLEMWLLQTQAYQMLQRQQDVLSLLSQAVHLGAPEGYIRHFVDEGALIADLLSQLRQQNPRMEDLPYLETLLGAFNQQPILQPTDRKKEPSLSPQPLLDPLTTREHEVLHLLARGASNQEIAEALVVVAGTVKHHITHILNKLEATNRTQAVVRARALGLLSQGE</sequence>
<gene>
    <name evidence="6" type="ORF">KSX_93920</name>
</gene>
<dbReference type="PRINTS" id="PR00038">
    <property type="entry name" value="HTHLUXR"/>
</dbReference>
<dbReference type="Proteomes" id="UP000612362">
    <property type="component" value="Unassembled WGS sequence"/>
</dbReference>
<dbReference type="Gene3D" id="1.25.40.10">
    <property type="entry name" value="Tetratricopeptide repeat domain"/>
    <property type="match status" value="1"/>
</dbReference>
<dbReference type="PROSITE" id="PS50043">
    <property type="entry name" value="HTH_LUXR_2"/>
    <property type="match status" value="1"/>
</dbReference>
<feature type="region of interest" description="Disordered" evidence="4">
    <location>
        <begin position="1"/>
        <end position="20"/>
    </location>
</feature>
<evidence type="ECO:0000259" key="5">
    <source>
        <dbReference type="PROSITE" id="PS50043"/>
    </source>
</evidence>
<dbReference type="GO" id="GO:0003677">
    <property type="term" value="F:DNA binding"/>
    <property type="evidence" value="ECO:0007669"/>
    <property type="project" value="UniProtKB-KW"/>
</dbReference>
<dbReference type="InterPro" id="IPR041664">
    <property type="entry name" value="AAA_16"/>
</dbReference>
<dbReference type="InterPro" id="IPR016032">
    <property type="entry name" value="Sig_transdc_resp-reg_C-effctor"/>
</dbReference>
<dbReference type="SMART" id="SM00421">
    <property type="entry name" value="HTH_LUXR"/>
    <property type="match status" value="1"/>
</dbReference>
<dbReference type="InterPro" id="IPR011990">
    <property type="entry name" value="TPR-like_helical_dom_sf"/>
</dbReference>
<evidence type="ECO:0000256" key="4">
    <source>
        <dbReference type="SAM" id="MobiDB-lite"/>
    </source>
</evidence>
<dbReference type="EMBL" id="BNJF01000011">
    <property type="protein sequence ID" value="GHO51229.1"/>
    <property type="molecule type" value="Genomic_DNA"/>
</dbReference>
<dbReference type="Gene3D" id="1.10.10.10">
    <property type="entry name" value="Winged helix-like DNA-binding domain superfamily/Winged helix DNA-binding domain"/>
    <property type="match status" value="1"/>
</dbReference>
<dbReference type="AlphaFoldDB" id="A0A8J3IG44"/>
<dbReference type="SUPFAM" id="SSF46894">
    <property type="entry name" value="C-terminal effector domain of the bipartite response regulators"/>
    <property type="match status" value="1"/>
</dbReference>
<dbReference type="SUPFAM" id="SSF48452">
    <property type="entry name" value="TPR-like"/>
    <property type="match status" value="1"/>
</dbReference>
<evidence type="ECO:0000313" key="7">
    <source>
        <dbReference type="Proteomes" id="UP000612362"/>
    </source>
</evidence>
<evidence type="ECO:0000256" key="3">
    <source>
        <dbReference type="ARBA" id="ARBA00023163"/>
    </source>
</evidence>
<dbReference type="Pfam" id="PF25873">
    <property type="entry name" value="WHD_MalT"/>
    <property type="match status" value="1"/>
</dbReference>
<dbReference type="Gene3D" id="3.40.50.300">
    <property type="entry name" value="P-loop containing nucleotide triphosphate hydrolases"/>
    <property type="match status" value="1"/>
</dbReference>
<keyword evidence="7" id="KW-1185">Reference proteome</keyword>
<dbReference type="InterPro" id="IPR041617">
    <property type="entry name" value="TPR_MalT"/>
</dbReference>
<dbReference type="InterPro" id="IPR059106">
    <property type="entry name" value="WHD_MalT"/>
</dbReference>
<organism evidence="6 7">
    <name type="scientific">Ktedonospora formicarum</name>
    <dbReference type="NCBI Taxonomy" id="2778364"/>
    <lineage>
        <taxon>Bacteria</taxon>
        <taxon>Bacillati</taxon>
        <taxon>Chloroflexota</taxon>
        <taxon>Ktedonobacteria</taxon>
        <taxon>Ktedonobacterales</taxon>
        <taxon>Ktedonobacteraceae</taxon>
        <taxon>Ktedonospora</taxon>
    </lineage>
</organism>
<evidence type="ECO:0000313" key="6">
    <source>
        <dbReference type="EMBL" id="GHO51229.1"/>
    </source>
</evidence>
<dbReference type="Pfam" id="PF00196">
    <property type="entry name" value="GerE"/>
    <property type="match status" value="1"/>
</dbReference>
<keyword evidence="3" id="KW-0804">Transcription</keyword>
<dbReference type="PANTHER" id="PTHR44688">
    <property type="entry name" value="DNA-BINDING TRANSCRIPTIONAL ACTIVATOR DEVR_DOSR"/>
    <property type="match status" value="1"/>
</dbReference>
<reference evidence="6" key="1">
    <citation type="submission" date="2020-10" db="EMBL/GenBank/DDBJ databases">
        <title>Taxonomic study of unclassified bacteria belonging to the class Ktedonobacteria.</title>
        <authorList>
            <person name="Yabe S."/>
            <person name="Wang C.M."/>
            <person name="Zheng Y."/>
            <person name="Sakai Y."/>
            <person name="Cavaletti L."/>
            <person name="Monciardini P."/>
            <person name="Donadio S."/>
        </authorList>
    </citation>
    <scope>NUCLEOTIDE SEQUENCE</scope>
    <source>
        <strain evidence="6">SOSP1-1</strain>
    </source>
</reference>
<dbReference type="InterPro" id="IPR000792">
    <property type="entry name" value="Tscrpt_reg_LuxR_C"/>
</dbReference>
<comment type="caution">
    <text evidence="6">The sequence shown here is derived from an EMBL/GenBank/DDBJ whole genome shotgun (WGS) entry which is preliminary data.</text>
</comment>
<dbReference type="InterPro" id="IPR027417">
    <property type="entry name" value="P-loop_NTPase"/>
</dbReference>
<dbReference type="Pfam" id="PF13191">
    <property type="entry name" value="AAA_16"/>
    <property type="match status" value="1"/>
</dbReference>
<proteinExistence type="predicted"/>
<dbReference type="Pfam" id="PF17874">
    <property type="entry name" value="TPR_MalT"/>
    <property type="match status" value="1"/>
</dbReference>
<dbReference type="SUPFAM" id="SSF52540">
    <property type="entry name" value="P-loop containing nucleoside triphosphate hydrolases"/>
    <property type="match status" value="1"/>
</dbReference>
<dbReference type="RefSeq" id="WP_220200169.1">
    <property type="nucleotide sequence ID" value="NZ_BNJF01000011.1"/>
</dbReference>
<dbReference type="PANTHER" id="PTHR44688:SF16">
    <property type="entry name" value="DNA-BINDING TRANSCRIPTIONAL ACTIVATOR DEVR_DOSR"/>
    <property type="match status" value="1"/>
</dbReference>
<feature type="domain" description="HTH luxR-type" evidence="5">
    <location>
        <begin position="865"/>
        <end position="930"/>
    </location>
</feature>
<protein>
    <submittedName>
        <fullName evidence="6">LuxR family transcriptional regulator</fullName>
    </submittedName>
</protein>
<keyword evidence="1" id="KW-0805">Transcription regulation</keyword>
<dbReference type="InterPro" id="IPR036388">
    <property type="entry name" value="WH-like_DNA-bd_sf"/>
</dbReference>
<dbReference type="PROSITE" id="PS00622">
    <property type="entry name" value="HTH_LUXR_1"/>
    <property type="match status" value="1"/>
</dbReference>
<keyword evidence="2" id="KW-0238">DNA-binding</keyword>
<dbReference type="GO" id="GO:0006355">
    <property type="term" value="P:regulation of DNA-templated transcription"/>
    <property type="evidence" value="ECO:0007669"/>
    <property type="project" value="InterPro"/>
</dbReference>
<accession>A0A8J3IG44</accession>
<name>A0A8J3IG44_9CHLR</name>
<evidence type="ECO:0000256" key="2">
    <source>
        <dbReference type="ARBA" id="ARBA00023125"/>
    </source>
</evidence>
<evidence type="ECO:0000256" key="1">
    <source>
        <dbReference type="ARBA" id="ARBA00023015"/>
    </source>
</evidence>
<dbReference type="CDD" id="cd06170">
    <property type="entry name" value="LuxR_C_like"/>
    <property type="match status" value="1"/>
</dbReference>